<gene>
    <name evidence="2" type="ORF">Q605_AUC00458G0001</name>
</gene>
<feature type="chain" id="PRO_5004810719" evidence="1">
    <location>
        <begin position="29"/>
        <end position="77"/>
    </location>
</feature>
<evidence type="ECO:0000313" key="3">
    <source>
        <dbReference type="Proteomes" id="UP000018852"/>
    </source>
</evidence>
<feature type="non-terminal residue" evidence="2">
    <location>
        <position position="77"/>
    </location>
</feature>
<evidence type="ECO:0000313" key="2">
    <source>
        <dbReference type="EMBL" id="ETJ05691.1"/>
    </source>
</evidence>
<dbReference type="EMBL" id="AZLV01000458">
    <property type="protein sequence ID" value="ETJ05691.1"/>
    <property type="molecule type" value="Genomic_DNA"/>
</dbReference>
<organism evidence="2 3">
    <name type="scientific">Actinomyces urogenitalis DORA_12</name>
    <dbReference type="NCBI Taxonomy" id="1403939"/>
    <lineage>
        <taxon>Bacteria</taxon>
        <taxon>Bacillati</taxon>
        <taxon>Actinomycetota</taxon>
        <taxon>Actinomycetes</taxon>
        <taxon>Actinomycetales</taxon>
        <taxon>Actinomycetaceae</taxon>
        <taxon>Actinomyces</taxon>
    </lineage>
</organism>
<name>W1VIZ4_9ACTO</name>
<reference evidence="2 3" key="1">
    <citation type="submission" date="2013-12" db="EMBL/GenBank/DDBJ databases">
        <title>A Varibaculum cambriense genome reconstructed from a premature infant gut community with otherwise low bacterial novelty that shifts toward anaerobic metabolism during the third week of life.</title>
        <authorList>
            <person name="Brown C.T."/>
            <person name="Sharon I."/>
            <person name="Thomas B.C."/>
            <person name="Castelle C.J."/>
            <person name="Morowitz M.J."/>
            <person name="Banfield J.F."/>
        </authorList>
    </citation>
    <scope>NUCLEOTIDE SEQUENCE [LARGE SCALE GENOMIC DNA]</scope>
    <source>
        <strain evidence="3">DORA_12</strain>
    </source>
</reference>
<protein>
    <submittedName>
        <fullName evidence="2">Uncharacterized protein</fullName>
    </submittedName>
</protein>
<dbReference type="Proteomes" id="UP000018852">
    <property type="component" value="Unassembled WGS sequence"/>
</dbReference>
<feature type="signal peptide" evidence="1">
    <location>
        <begin position="1"/>
        <end position="28"/>
    </location>
</feature>
<dbReference type="AlphaFoldDB" id="W1VIZ4"/>
<accession>W1VIZ4</accession>
<keyword evidence="1" id="KW-0732">Signal</keyword>
<proteinExistence type="predicted"/>
<sequence length="77" mass="7763">MAHHLRRVLTSAAAGALLLTGLAPAASADSTPPQPATDNAVTADAAPLWDENGYIVASNQQDLDAAIAKAREAGVTV</sequence>
<comment type="caution">
    <text evidence="2">The sequence shown here is derived from an EMBL/GenBank/DDBJ whole genome shotgun (WGS) entry which is preliminary data.</text>
</comment>
<evidence type="ECO:0000256" key="1">
    <source>
        <dbReference type="SAM" id="SignalP"/>
    </source>
</evidence>